<feature type="compositionally biased region" description="Low complexity" evidence="1">
    <location>
        <begin position="139"/>
        <end position="152"/>
    </location>
</feature>
<dbReference type="EMBL" id="HF679132">
    <property type="protein sequence ID" value="CCU55765.1"/>
    <property type="molecule type" value="Genomic_DNA"/>
</dbReference>
<evidence type="ECO:0000256" key="1">
    <source>
        <dbReference type="SAM" id="MobiDB-lite"/>
    </source>
</evidence>
<dbReference type="Proteomes" id="UP000792220">
    <property type="component" value="Genome"/>
</dbReference>
<dbReference type="GeneID" id="15613187"/>
<protein>
    <submittedName>
        <fullName evidence="2">Uncharacterized protein</fullName>
    </submittedName>
</protein>
<organismHost>
    <name type="scientific">Choristoneura fumiferana</name>
    <name type="common">Spruce budworm moth</name>
    <name type="synonym">Archips fumiferana</name>
    <dbReference type="NCBI Taxonomy" id="7141"/>
</organismHost>
<dbReference type="KEGG" id="vg:15613187"/>
<gene>
    <name evidence="2" type="ORF">CHBEV_197</name>
</gene>
<feature type="compositionally biased region" description="Low complexity" evidence="1">
    <location>
        <begin position="119"/>
        <end position="132"/>
    </location>
</feature>
<feature type="compositionally biased region" description="Low complexity" evidence="1">
    <location>
        <begin position="183"/>
        <end position="195"/>
    </location>
</feature>
<accession>A0A916KQ39</accession>
<name>A0A916KQ39_CBEPV</name>
<proteinExistence type="predicted"/>
<feature type="region of interest" description="Disordered" evidence="1">
    <location>
        <begin position="92"/>
        <end position="200"/>
    </location>
</feature>
<organism evidence="2 3">
    <name type="scientific">Choristoneura biennis entomopoxvirus</name>
    <name type="common">CbEPV</name>
    <dbReference type="NCBI Taxonomy" id="10288"/>
    <lineage>
        <taxon>Viruses</taxon>
        <taxon>Varidnaviria</taxon>
        <taxon>Bamfordvirae</taxon>
        <taxon>Nucleocytoviricota</taxon>
        <taxon>Pokkesviricetes</taxon>
        <taxon>Chitovirales</taxon>
        <taxon>Poxviridae</taxon>
        <taxon>Entomopoxvirinae</taxon>
        <taxon>Betaentomopoxvirus</taxon>
        <taxon>Betaentomopoxvirus cbiennis</taxon>
    </lineage>
</organism>
<keyword evidence="3" id="KW-1185">Reference proteome</keyword>
<reference evidence="2" key="1">
    <citation type="journal article" date="2013" name="J. Virol.">
        <title>New Insights into the Evolution of Entomopoxvirinae from the Complete Genome Sequences of Four Entomopoxviruses Infecting Adoxophyes honmai, Choristoneura biennis, Choristoneura rosaceana, and Mythimna separata.</title>
        <authorList>
            <person name="Theze J."/>
            <person name="Takatsuka J."/>
            <person name="Li Z."/>
            <person name="Gallais J."/>
            <person name="Doucet D."/>
            <person name="Arif B."/>
            <person name="Nakai M."/>
            <person name="Herniou E.A."/>
        </authorList>
    </citation>
    <scope>NUCLEOTIDE SEQUENCE</scope>
</reference>
<evidence type="ECO:0000313" key="3">
    <source>
        <dbReference type="Proteomes" id="UP000792220"/>
    </source>
</evidence>
<dbReference type="OrthoDB" id="18644at10239"/>
<sequence length="217" mass="23956">MTDTTTDVVAKKLANDIMNMPSYTKVVKVNNNRTNGMRSELLAILNTSQTDSFMNTIKGITGMFGSNGGLHESLIGSLNKGYYNEMEAGATDGGFGPQGKNLPSNNPNRQRYEQYGRTSNSSNQNRYDNNNSRYDRYDNNNGNSSRYYNNDSNDYDNGDMYGQGPGCTPNVDGSRDRRCRSDNNNNNGNYQNQGGTPANVGDKLTVDKSLLSTILTR</sequence>
<evidence type="ECO:0000313" key="2">
    <source>
        <dbReference type="EMBL" id="CCU55765.1"/>
    </source>
</evidence>
<dbReference type="RefSeq" id="YP_008004267.1">
    <property type="nucleotide sequence ID" value="NC_021248.1"/>
</dbReference>